<reference evidence="8" key="1">
    <citation type="submission" date="2021-06" db="EMBL/GenBank/DDBJ databases">
        <title>Candida auris outbreak in lebanese hospital.</title>
        <authorList>
            <person name="Finianos M."/>
        </authorList>
    </citation>
    <scope>NUCLEOTIDE SEQUENCE</scope>
    <source>
        <strain evidence="8">CA7LBN</strain>
    </source>
</reference>
<evidence type="ECO:0000256" key="6">
    <source>
        <dbReference type="SAM" id="MobiDB-lite"/>
    </source>
</evidence>
<dbReference type="SMART" id="SM01117">
    <property type="entry name" value="Cyt-b5"/>
    <property type="match status" value="1"/>
</dbReference>
<dbReference type="SMART" id="SM00066">
    <property type="entry name" value="GAL4"/>
    <property type="match status" value="1"/>
</dbReference>
<evidence type="ECO:0000256" key="2">
    <source>
        <dbReference type="ARBA" id="ARBA00023015"/>
    </source>
</evidence>
<dbReference type="AlphaFoldDB" id="A0A8F2VY94"/>
<organism evidence="8">
    <name type="scientific">Candidozyma auris</name>
    <name type="common">Yeast</name>
    <name type="synonym">Candida auris</name>
    <dbReference type="NCBI Taxonomy" id="498019"/>
    <lineage>
        <taxon>Eukaryota</taxon>
        <taxon>Fungi</taxon>
        <taxon>Dikarya</taxon>
        <taxon>Ascomycota</taxon>
        <taxon>Saccharomycotina</taxon>
        <taxon>Pichiomycetes</taxon>
        <taxon>Metschnikowiaceae</taxon>
        <taxon>Candidozyma</taxon>
    </lineage>
</organism>
<dbReference type="PANTHER" id="PTHR31845">
    <property type="entry name" value="FINGER DOMAIN PROTEIN, PUTATIVE-RELATED"/>
    <property type="match status" value="1"/>
</dbReference>
<dbReference type="GO" id="GO:0000976">
    <property type="term" value="F:transcription cis-regulatory region binding"/>
    <property type="evidence" value="ECO:0007669"/>
    <property type="project" value="TreeGrafter"/>
</dbReference>
<proteinExistence type="predicted"/>
<feature type="compositionally biased region" description="Basic and acidic residues" evidence="6">
    <location>
        <begin position="686"/>
        <end position="702"/>
    </location>
</feature>
<dbReference type="SUPFAM" id="SSF57701">
    <property type="entry name" value="Zn2/Cys6 DNA-binding domain"/>
    <property type="match status" value="1"/>
</dbReference>
<dbReference type="CDD" id="cd00067">
    <property type="entry name" value="GAL4"/>
    <property type="match status" value="1"/>
</dbReference>
<sequence length="1015" mass="112965">MPADNDKEASNHSSPNTAPGNSVAGSGSANSAGTSKRVRRPKACKQCHALKVRCTPLNENDPYSPCVRCSNSGKVCEIEVDQPRKRRRRAAGNETVAELQDQIAELKEQLRQSNAQLQQSQQQAQQSQIKPPISPSAASNGTPRVGVAAHQDTPTDEDSPFFVSKADLEREMTLLTEGGCHLSDIMNIIQERNDFRRSQFQTKRVKDVVSAGIISKEEAAARLNIYRTEVYSRYPFVEIPESISVDEFIETLPFLFNTVVSIASLVINSSTDQKQCSSVDIFAMEAVCNEVLVWGSKSVELIKSLILLSLWYNPPELFKQRRYHILNTVAVSLLHDLGIVSRPSYAYSTENRTIVKSQEEHTSIEYRALIMILYISTVGFCLILRRNIYVKWTPYVNECCSLLEKEGNERYNDLATFSRLNHELERIHHIVHSPEASENRAKVSKYVISEFQVILGSLFGRINPVNYLGRAYYFSVEAYLHQPDFNSVQIINEDGTGCASKLNSATLKSISQCTVSCLRALDEVAKLKPADIAALPLVYSSRIIYTAGMLLRMRYLILSLPSYIEKDLVPRYAISSIQRLKKILQVSSETYPANNFLLKMRLILQLFIQTYVTQVSDLLQSHNETPSQFRPVSKDFSKNERRQMALLATDMYNIGGGGMMTVDSGRYNAPAMHLDLLSYAASFRRQSDDGGKASDDHKKENGMKGGEAIPPSLHNSEFRDPVGGVGPKVPQPNFLSRPMNPGDPNSVSASTPYTRGVGGVPLPIPTYMQQSYSFPESNKSSTTVYDSSRMASNGSPNPSQNDGMGYQNPSLDSNLGEILGKDPFHSINEEFWSNLLSADSNKIHFAQDIPVIGGLLLANALLSWWFTGSPTWGYNGKWADTRYLRYRAFGSPVHLTLGELAKFDGSTPGSPIYVSINGSIYDVTSSARIYGPGGPYHAFSGKDSARAFVTGCYEKEDELTHDLRGLDEEEIEEQLGGWIRFFSNNPRYWLVGTVDLPVPTGDIPSPCEHQRYPGH</sequence>
<dbReference type="PANTHER" id="PTHR31845:SF10">
    <property type="entry name" value="ZN(II)2CYS6 TRANSCRIPTION FACTOR (EUROFUNG)"/>
    <property type="match status" value="1"/>
</dbReference>
<evidence type="ECO:0000313" key="8">
    <source>
        <dbReference type="EMBL" id="QWW22016.1"/>
    </source>
</evidence>
<comment type="subcellular location">
    <subcellularLocation>
        <location evidence="1">Nucleus</location>
    </subcellularLocation>
</comment>
<evidence type="ECO:0000256" key="1">
    <source>
        <dbReference type="ARBA" id="ARBA00004123"/>
    </source>
</evidence>
<evidence type="ECO:0000259" key="7">
    <source>
        <dbReference type="PROSITE" id="PS00463"/>
    </source>
</evidence>
<feature type="domain" description="Zn(2)-C6 fungal-type" evidence="7">
    <location>
        <begin position="43"/>
        <end position="76"/>
    </location>
</feature>
<dbReference type="InterPro" id="IPR001138">
    <property type="entry name" value="Zn2Cys6_DnaBD"/>
</dbReference>
<gene>
    <name evidence="8" type="ORF">CA7LBN_000762</name>
</gene>
<dbReference type="InterPro" id="IPR036400">
    <property type="entry name" value="Cyt_B5-like_heme/steroid_sf"/>
</dbReference>
<feature type="compositionally biased region" description="Low complexity" evidence="6">
    <location>
        <begin position="18"/>
        <end position="33"/>
    </location>
</feature>
<feature type="compositionally biased region" description="Low complexity" evidence="6">
    <location>
        <begin position="112"/>
        <end position="140"/>
    </location>
</feature>
<feature type="compositionally biased region" description="Basic and acidic residues" evidence="6">
    <location>
        <begin position="1"/>
        <end position="10"/>
    </location>
</feature>
<dbReference type="InterPro" id="IPR001199">
    <property type="entry name" value="Cyt_B5-like_heme/steroid-bd"/>
</dbReference>
<feature type="region of interest" description="Disordered" evidence="6">
    <location>
        <begin position="1"/>
        <end position="42"/>
    </location>
</feature>
<dbReference type="InterPro" id="IPR051089">
    <property type="entry name" value="prtT"/>
</dbReference>
<keyword evidence="4" id="KW-0804">Transcription</keyword>
<accession>A0A8F2VY94</accession>
<feature type="region of interest" description="Disordered" evidence="6">
    <location>
        <begin position="772"/>
        <end position="812"/>
    </location>
</feature>
<evidence type="ECO:0000256" key="3">
    <source>
        <dbReference type="ARBA" id="ARBA00023125"/>
    </source>
</evidence>
<evidence type="ECO:0000256" key="5">
    <source>
        <dbReference type="ARBA" id="ARBA00023242"/>
    </source>
</evidence>
<dbReference type="PROSITE" id="PS00463">
    <property type="entry name" value="ZN2_CY6_FUNGAL_1"/>
    <property type="match status" value="1"/>
</dbReference>
<dbReference type="Pfam" id="PF00173">
    <property type="entry name" value="Cyt-b5"/>
    <property type="match status" value="1"/>
</dbReference>
<feature type="region of interest" description="Disordered" evidence="6">
    <location>
        <begin position="112"/>
        <end position="160"/>
    </location>
</feature>
<keyword evidence="5" id="KW-0539">Nucleus</keyword>
<dbReference type="GO" id="GO:0000981">
    <property type="term" value="F:DNA-binding transcription factor activity, RNA polymerase II-specific"/>
    <property type="evidence" value="ECO:0007669"/>
    <property type="project" value="InterPro"/>
</dbReference>
<dbReference type="EMBL" id="CP076749">
    <property type="protein sequence ID" value="QWW22016.1"/>
    <property type="molecule type" value="Genomic_DNA"/>
</dbReference>
<name>A0A8F2VY94_CANAR</name>
<feature type="compositionally biased region" description="Polar residues" evidence="6">
    <location>
        <begin position="743"/>
        <end position="753"/>
    </location>
</feature>
<dbReference type="SUPFAM" id="SSF55856">
    <property type="entry name" value="Cytochrome b5-like heme/steroid binding domain"/>
    <property type="match status" value="1"/>
</dbReference>
<dbReference type="GO" id="GO:0005634">
    <property type="term" value="C:nucleus"/>
    <property type="evidence" value="ECO:0007669"/>
    <property type="project" value="UniProtKB-SubCell"/>
</dbReference>
<keyword evidence="2" id="KW-0805">Transcription regulation</keyword>
<dbReference type="Proteomes" id="UP000825438">
    <property type="component" value="Chromosome I"/>
</dbReference>
<protein>
    <recommendedName>
        <fullName evidence="7">Zn(2)-C6 fungal-type domain-containing protein</fullName>
    </recommendedName>
</protein>
<keyword evidence="3" id="KW-0238">DNA-binding</keyword>
<feature type="region of interest" description="Disordered" evidence="6">
    <location>
        <begin position="686"/>
        <end position="754"/>
    </location>
</feature>
<dbReference type="InterPro" id="IPR036864">
    <property type="entry name" value="Zn2-C6_fun-type_DNA-bd_sf"/>
</dbReference>
<evidence type="ECO:0000256" key="4">
    <source>
        <dbReference type="ARBA" id="ARBA00023163"/>
    </source>
</evidence>
<dbReference type="Gene3D" id="4.10.240.10">
    <property type="entry name" value="Zn(2)-C6 fungal-type DNA-binding domain"/>
    <property type="match status" value="1"/>
</dbReference>
<dbReference type="GO" id="GO:0008270">
    <property type="term" value="F:zinc ion binding"/>
    <property type="evidence" value="ECO:0007669"/>
    <property type="project" value="InterPro"/>
</dbReference>
<dbReference type="Gene3D" id="3.10.120.10">
    <property type="entry name" value="Cytochrome b5-like heme/steroid binding domain"/>
    <property type="match status" value="1"/>
</dbReference>